<organism evidence="2 5">
    <name type="scientific">Arachis duranensis</name>
    <name type="common">Wild peanut</name>
    <dbReference type="NCBI Taxonomy" id="130453"/>
    <lineage>
        <taxon>Eukaryota</taxon>
        <taxon>Viridiplantae</taxon>
        <taxon>Streptophyta</taxon>
        <taxon>Embryophyta</taxon>
        <taxon>Tracheophyta</taxon>
        <taxon>Spermatophyta</taxon>
        <taxon>Magnoliopsida</taxon>
        <taxon>eudicotyledons</taxon>
        <taxon>Gunneridae</taxon>
        <taxon>Pentapetalae</taxon>
        <taxon>rosids</taxon>
        <taxon>fabids</taxon>
        <taxon>Fabales</taxon>
        <taxon>Fabaceae</taxon>
        <taxon>Papilionoideae</taxon>
        <taxon>50 kb inversion clade</taxon>
        <taxon>dalbergioids sensu lato</taxon>
        <taxon>Dalbergieae</taxon>
        <taxon>Pterocarpus clade</taxon>
        <taxon>Arachis</taxon>
    </lineage>
</organism>
<proteinExistence type="predicted"/>
<dbReference type="GeneID" id="110272550"/>
<evidence type="ECO:0000313" key="3">
    <source>
        <dbReference type="RefSeq" id="XP_052107218.1"/>
    </source>
</evidence>
<evidence type="ECO:0000256" key="1">
    <source>
        <dbReference type="SAM" id="MobiDB-lite"/>
    </source>
</evidence>
<gene>
    <name evidence="3 4 5" type="primary">LOC110272550</name>
</gene>
<protein>
    <submittedName>
        <fullName evidence="3 4">Uncharacterized protein LOC110272550</fullName>
    </submittedName>
</protein>
<evidence type="ECO:0000313" key="5">
    <source>
        <dbReference type="RefSeq" id="XP_052107220.1"/>
    </source>
</evidence>
<dbReference type="KEGG" id="adu:110272550"/>
<evidence type="ECO:0000313" key="4">
    <source>
        <dbReference type="RefSeq" id="XP_052107219.1"/>
    </source>
</evidence>
<sequence>MDSDGVDLHLEHSSLMHTTGSDNTVGENLGRSTQAVTNDPQPEKSDKSLEDTAKRFYMKRQPLIIIAEAEVEAELVTQTSVYHWSIEDTFMTASKVKKENHRTALVRHA</sequence>
<dbReference type="RefSeq" id="XP_052107219.1">
    <property type="nucleotide sequence ID" value="XM_052251259.1"/>
</dbReference>
<dbReference type="RefSeq" id="XP_052107220.1">
    <property type="nucleotide sequence ID" value="XM_052251260.1"/>
</dbReference>
<feature type="compositionally biased region" description="Polar residues" evidence="1">
    <location>
        <begin position="15"/>
        <end position="40"/>
    </location>
</feature>
<evidence type="ECO:0000313" key="2">
    <source>
        <dbReference type="Proteomes" id="UP000515211"/>
    </source>
</evidence>
<dbReference type="Proteomes" id="UP000515211">
    <property type="component" value="Chromosome 6"/>
</dbReference>
<accession>A0A9C6SZV7</accession>
<dbReference type="AlphaFoldDB" id="A0A9C6SZV7"/>
<name>A0A9C6SZV7_ARADU</name>
<reference evidence="3 4" key="2">
    <citation type="submission" date="2025-04" db="UniProtKB">
        <authorList>
            <consortium name="RefSeq"/>
        </authorList>
    </citation>
    <scope>IDENTIFICATION</scope>
    <source>
        <tissue evidence="3 4">Whole plant</tissue>
    </source>
</reference>
<keyword evidence="2" id="KW-1185">Reference proteome</keyword>
<reference evidence="2" key="1">
    <citation type="journal article" date="2016" name="Nat. Genet.">
        <title>The genome sequences of Arachis duranensis and Arachis ipaensis, the diploid ancestors of cultivated peanut.</title>
        <authorList>
            <person name="Bertioli D.J."/>
            <person name="Cannon S.B."/>
            <person name="Froenicke L."/>
            <person name="Huang G."/>
            <person name="Farmer A.D."/>
            <person name="Cannon E.K."/>
            <person name="Liu X."/>
            <person name="Gao D."/>
            <person name="Clevenger J."/>
            <person name="Dash S."/>
            <person name="Ren L."/>
            <person name="Moretzsohn M.C."/>
            <person name="Shirasawa K."/>
            <person name="Huang W."/>
            <person name="Vidigal B."/>
            <person name="Abernathy B."/>
            <person name="Chu Y."/>
            <person name="Niederhuth C.E."/>
            <person name="Umale P."/>
            <person name="Araujo A.C."/>
            <person name="Kozik A."/>
            <person name="Kim K.D."/>
            <person name="Burow M.D."/>
            <person name="Varshney R.K."/>
            <person name="Wang X."/>
            <person name="Zhang X."/>
            <person name="Barkley N."/>
            <person name="Guimaraes P.M."/>
            <person name="Isobe S."/>
            <person name="Guo B."/>
            <person name="Liao B."/>
            <person name="Stalker H.T."/>
            <person name="Schmitz R.J."/>
            <person name="Scheffler B.E."/>
            <person name="Leal-Bertioli S.C."/>
            <person name="Xun X."/>
            <person name="Jackson S.A."/>
            <person name="Michelmore R."/>
            <person name="Ozias-Akins P."/>
        </authorList>
    </citation>
    <scope>NUCLEOTIDE SEQUENCE [LARGE SCALE GENOMIC DNA]</scope>
    <source>
        <strain evidence="2">cv. V14167</strain>
    </source>
</reference>
<dbReference type="RefSeq" id="XP_052107218.1">
    <property type="nucleotide sequence ID" value="XM_052251258.1"/>
</dbReference>
<feature type="compositionally biased region" description="Basic and acidic residues" evidence="1">
    <location>
        <begin position="41"/>
        <end position="51"/>
    </location>
</feature>
<feature type="region of interest" description="Disordered" evidence="1">
    <location>
        <begin position="1"/>
        <end position="51"/>
    </location>
</feature>
<feature type="compositionally biased region" description="Basic and acidic residues" evidence="1">
    <location>
        <begin position="1"/>
        <end position="14"/>
    </location>
</feature>